<dbReference type="SMART" id="SM01207">
    <property type="entry name" value="G3P_acyltransf"/>
    <property type="match status" value="1"/>
</dbReference>
<comment type="caution">
    <text evidence="11">The sequence shown here is derived from an EMBL/GenBank/DDBJ whole genome shotgun (WGS) entry which is preliminary data.</text>
</comment>
<evidence type="ECO:0000256" key="4">
    <source>
        <dbReference type="ARBA" id="ARBA00022692"/>
    </source>
</evidence>
<proteinExistence type="inferred from homology"/>
<feature type="transmembrane region" description="Helical" evidence="10">
    <location>
        <begin position="6"/>
        <end position="26"/>
    </location>
</feature>
<reference evidence="11 12" key="1">
    <citation type="submission" date="2020-08" db="EMBL/GenBank/DDBJ databases">
        <title>Genomic Encyclopedia of Type Strains, Phase IV (KMG-IV): sequencing the most valuable type-strain genomes for metagenomic binning, comparative biology and taxonomic classification.</title>
        <authorList>
            <person name="Goeker M."/>
        </authorList>
    </citation>
    <scope>NUCLEOTIDE SEQUENCE [LARGE SCALE GENOMIC DNA]</scope>
    <source>
        <strain evidence="11 12">DSM 22071</strain>
    </source>
</reference>
<dbReference type="PANTHER" id="PTHR30309">
    <property type="entry name" value="INNER MEMBRANE PROTEIN YGIH"/>
    <property type="match status" value="1"/>
</dbReference>
<dbReference type="Proteomes" id="UP000528322">
    <property type="component" value="Unassembled WGS sequence"/>
</dbReference>
<keyword evidence="6 10" id="KW-0443">Lipid metabolism</keyword>
<keyword evidence="11" id="KW-0012">Acyltransferase</keyword>
<evidence type="ECO:0000256" key="2">
    <source>
        <dbReference type="ARBA" id="ARBA00022516"/>
    </source>
</evidence>
<comment type="subunit">
    <text evidence="10">Probably interacts with PlsX.</text>
</comment>
<dbReference type="UniPathway" id="UPA00085"/>
<keyword evidence="3 10" id="KW-0808">Transferase</keyword>
<dbReference type="GO" id="GO:0005886">
    <property type="term" value="C:plasma membrane"/>
    <property type="evidence" value="ECO:0007669"/>
    <property type="project" value="UniProtKB-SubCell"/>
</dbReference>
<evidence type="ECO:0000256" key="7">
    <source>
        <dbReference type="ARBA" id="ARBA00023136"/>
    </source>
</evidence>
<organism evidence="11 12">
    <name type="scientific">Desulfurispira natronophila</name>
    <dbReference type="NCBI Taxonomy" id="682562"/>
    <lineage>
        <taxon>Bacteria</taxon>
        <taxon>Pseudomonadati</taxon>
        <taxon>Chrysiogenota</taxon>
        <taxon>Chrysiogenia</taxon>
        <taxon>Chrysiogenales</taxon>
        <taxon>Chrysiogenaceae</taxon>
        <taxon>Desulfurispira</taxon>
    </lineage>
</organism>
<comment type="subcellular location">
    <subcellularLocation>
        <location evidence="10">Cell membrane</location>
        <topology evidence="10">Multi-pass membrane protein</topology>
    </subcellularLocation>
</comment>
<dbReference type="AlphaFoldDB" id="A0A7W7Y4X0"/>
<feature type="transmembrane region" description="Helical" evidence="10">
    <location>
        <begin position="47"/>
        <end position="73"/>
    </location>
</feature>
<sequence>MEIILIAAGAYLLSSIPFGLIFVYLFQGTDVRRHGSGNIGATNVFRVGGAPAGLLTLLCDALKGYVPVLLAIAAFPGTYMYHIAVAVICLLGHSFSLFLRFRGGKGVATGLGVSLALLPLPTLAVAVLFALVLLVSGYVSLGSICAAVALPVVTLFTNVPHSYLFFAIAAAAFVVVRHRENIGRLLSGTENRLLWKDRGRGGT</sequence>
<protein>
    <recommendedName>
        <fullName evidence="10">Glycerol-3-phosphate acyltransferase</fullName>
    </recommendedName>
    <alternativeName>
        <fullName evidence="10">Acyl-PO4 G3P acyltransferase</fullName>
    </alternativeName>
    <alternativeName>
        <fullName evidence="10">Acyl-phosphate--glycerol-3-phosphate acyltransferase</fullName>
    </alternativeName>
    <alternativeName>
        <fullName evidence="10">G3P acyltransferase</fullName>
        <shortName evidence="10">GPAT</shortName>
        <ecNumber evidence="10">2.3.1.275</ecNumber>
    </alternativeName>
    <alternativeName>
        <fullName evidence="10">Lysophosphatidic acid synthase</fullName>
        <shortName evidence="10">LPA synthase</shortName>
    </alternativeName>
</protein>
<comment type="pathway">
    <text evidence="10">Lipid metabolism; phospholipid metabolism.</text>
</comment>
<evidence type="ECO:0000256" key="8">
    <source>
        <dbReference type="ARBA" id="ARBA00023209"/>
    </source>
</evidence>
<keyword evidence="5 10" id="KW-1133">Transmembrane helix</keyword>
<dbReference type="HAMAP" id="MF_01043">
    <property type="entry name" value="PlsY"/>
    <property type="match status" value="1"/>
</dbReference>
<feature type="transmembrane region" description="Helical" evidence="10">
    <location>
        <begin position="111"/>
        <end position="139"/>
    </location>
</feature>
<evidence type="ECO:0000313" key="11">
    <source>
        <dbReference type="EMBL" id="MBB5022160.1"/>
    </source>
</evidence>
<dbReference type="EC" id="2.3.1.275" evidence="10"/>
<feature type="transmembrane region" description="Helical" evidence="10">
    <location>
        <begin position="159"/>
        <end position="176"/>
    </location>
</feature>
<evidence type="ECO:0000313" key="12">
    <source>
        <dbReference type="Proteomes" id="UP000528322"/>
    </source>
</evidence>
<keyword evidence="1 10" id="KW-1003">Cell membrane</keyword>
<dbReference type="EMBL" id="JACHID010000008">
    <property type="protein sequence ID" value="MBB5022160.1"/>
    <property type="molecule type" value="Genomic_DNA"/>
</dbReference>
<evidence type="ECO:0000256" key="10">
    <source>
        <dbReference type="HAMAP-Rule" id="MF_01043"/>
    </source>
</evidence>
<feature type="transmembrane region" description="Helical" evidence="10">
    <location>
        <begin position="79"/>
        <end position="99"/>
    </location>
</feature>
<evidence type="ECO:0000256" key="1">
    <source>
        <dbReference type="ARBA" id="ARBA00022475"/>
    </source>
</evidence>
<dbReference type="GO" id="GO:0043772">
    <property type="term" value="F:acyl-phosphate glycerol-3-phosphate acyltransferase activity"/>
    <property type="evidence" value="ECO:0007669"/>
    <property type="project" value="UniProtKB-UniRule"/>
</dbReference>
<dbReference type="PANTHER" id="PTHR30309:SF0">
    <property type="entry name" value="GLYCEROL-3-PHOSPHATE ACYLTRANSFERASE-RELATED"/>
    <property type="match status" value="1"/>
</dbReference>
<evidence type="ECO:0000256" key="3">
    <source>
        <dbReference type="ARBA" id="ARBA00022679"/>
    </source>
</evidence>
<keyword evidence="2 10" id="KW-0444">Lipid biosynthesis</keyword>
<keyword evidence="8 10" id="KW-0594">Phospholipid biosynthesis</keyword>
<comment type="similarity">
    <text evidence="10">Belongs to the PlsY family.</text>
</comment>
<comment type="function">
    <text evidence="10">Catalyzes the transfer of an acyl group from acyl-phosphate (acyl-PO(4)) to glycerol-3-phosphate (G3P) to form lysophosphatidic acid (LPA). This enzyme utilizes acyl-phosphate as fatty acyl donor, but not acyl-CoA or acyl-ACP.</text>
</comment>
<keyword evidence="4 10" id="KW-0812">Transmembrane</keyword>
<keyword evidence="9 10" id="KW-1208">Phospholipid metabolism</keyword>
<keyword evidence="7 10" id="KW-0472">Membrane</keyword>
<dbReference type="InterPro" id="IPR003811">
    <property type="entry name" value="G3P_acylTferase_PlsY"/>
</dbReference>
<evidence type="ECO:0000256" key="9">
    <source>
        <dbReference type="ARBA" id="ARBA00023264"/>
    </source>
</evidence>
<evidence type="ECO:0000256" key="5">
    <source>
        <dbReference type="ARBA" id="ARBA00022989"/>
    </source>
</evidence>
<name>A0A7W7Y4X0_9BACT</name>
<dbReference type="Pfam" id="PF02660">
    <property type="entry name" value="G3P_acyltransf"/>
    <property type="match status" value="1"/>
</dbReference>
<dbReference type="RefSeq" id="WP_183732174.1">
    <property type="nucleotide sequence ID" value="NZ_JACHID010000008.1"/>
</dbReference>
<dbReference type="NCBIfam" id="TIGR00023">
    <property type="entry name" value="glycerol-3-phosphate 1-O-acyltransferase PlsY"/>
    <property type="match status" value="1"/>
</dbReference>
<dbReference type="GO" id="GO:0008654">
    <property type="term" value="P:phospholipid biosynthetic process"/>
    <property type="evidence" value="ECO:0007669"/>
    <property type="project" value="UniProtKB-UniRule"/>
</dbReference>
<keyword evidence="12" id="KW-1185">Reference proteome</keyword>
<comment type="catalytic activity">
    <reaction evidence="10">
        <text>an acyl phosphate + sn-glycerol 3-phosphate = a 1-acyl-sn-glycero-3-phosphate + phosphate</text>
        <dbReference type="Rhea" id="RHEA:34075"/>
        <dbReference type="ChEBI" id="CHEBI:43474"/>
        <dbReference type="ChEBI" id="CHEBI:57597"/>
        <dbReference type="ChEBI" id="CHEBI:57970"/>
        <dbReference type="ChEBI" id="CHEBI:59918"/>
        <dbReference type="EC" id="2.3.1.275"/>
    </reaction>
</comment>
<accession>A0A7W7Y4X0</accession>
<evidence type="ECO:0000256" key="6">
    <source>
        <dbReference type="ARBA" id="ARBA00023098"/>
    </source>
</evidence>
<gene>
    <name evidence="10" type="primary">plsY</name>
    <name evidence="11" type="ORF">HNR37_001488</name>
</gene>